<protein>
    <submittedName>
        <fullName evidence="1">Uncharacterized protein</fullName>
    </submittedName>
</protein>
<proteinExistence type="predicted"/>
<accession>A0ABS5KQP0</accession>
<dbReference type="EMBL" id="JAAFYZ010000047">
    <property type="protein sequence ID" value="MBS2548368.1"/>
    <property type="molecule type" value="Genomic_DNA"/>
</dbReference>
<evidence type="ECO:0000313" key="2">
    <source>
        <dbReference type="Proteomes" id="UP000730482"/>
    </source>
</evidence>
<gene>
    <name evidence="1" type="ORF">KGQ19_15995</name>
</gene>
<dbReference type="Proteomes" id="UP000730482">
    <property type="component" value="Unassembled WGS sequence"/>
</dbReference>
<comment type="caution">
    <text evidence="1">The sequence shown here is derived from an EMBL/GenBank/DDBJ whole genome shotgun (WGS) entry which is preliminary data.</text>
</comment>
<name>A0ABS5KQP0_9ACTN</name>
<organism evidence="1 2">
    <name type="scientific">Catenulispora pinistramenti</name>
    <dbReference type="NCBI Taxonomy" id="2705254"/>
    <lineage>
        <taxon>Bacteria</taxon>
        <taxon>Bacillati</taxon>
        <taxon>Actinomycetota</taxon>
        <taxon>Actinomycetes</taxon>
        <taxon>Catenulisporales</taxon>
        <taxon>Catenulisporaceae</taxon>
        <taxon>Catenulispora</taxon>
    </lineage>
</organism>
<keyword evidence="2" id="KW-1185">Reference proteome</keyword>
<evidence type="ECO:0000313" key="1">
    <source>
        <dbReference type="EMBL" id="MBS2548368.1"/>
    </source>
</evidence>
<sequence length="102" mass="11559">MRFIHEAFDGWEPLSLEEAVNTLRRDLVSHRDYEIGLWEAEAQAFMSTVRKFRLPASQRPKLRSLLLGAVCGNPMPNGPKVAGWIRYGDQQLMRALPAGPPQ</sequence>
<dbReference type="RefSeq" id="WP_212009955.1">
    <property type="nucleotide sequence ID" value="NZ_JAAFYZ010000047.1"/>
</dbReference>
<reference evidence="1 2" key="1">
    <citation type="submission" date="2020-02" db="EMBL/GenBank/DDBJ databases">
        <title>Acidophilic actinobacteria isolated from forest soil.</title>
        <authorList>
            <person name="Golinska P."/>
        </authorList>
    </citation>
    <scope>NUCLEOTIDE SEQUENCE [LARGE SCALE GENOMIC DNA]</scope>
    <source>
        <strain evidence="1 2">NL8</strain>
    </source>
</reference>